<dbReference type="InterPro" id="IPR017438">
    <property type="entry name" value="ATP-NAD_kinase_N"/>
</dbReference>
<evidence type="ECO:0000256" key="6">
    <source>
        <dbReference type="ARBA" id="ARBA00022777"/>
    </source>
</evidence>
<evidence type="ECO:0000259" key="11">
    <source>
        <dbReference type="PROSITE" id="PS50146"/>
    </source>
</evidence>
<comment type="similarity">
    <text evidence="2">Belongs to the diacylglycerol/lipid kinase family.</text>
</comment>
<dbReference type="Gene3D" id="3.40.50.10330">
    <property type="entry name" value="Probable inorganic polyphosphate/atp-NAD kinase, domain 1"/>
    <property type="match status" value="1"/>
</dbReference>
<dbReference type="Pfam" id="PF19279">
    <property type="entry name" value="YegS_C"/>
    <property type="match status" value="1"/>
</dbReference>
<keyword evidence="8" id="KW-0443">Lipid metabolism</keyword>
<evidence type="ECO:0000256" key="7">
    <source>
        <dbReference type="ARBA" id="ARBA00022840"/>
    </source>
</evidence>
<dbReference type="Gene3D" id="2.60.200.40">
    <property type="match status" value="1"/>
</dbReference>
<dbReference type="AlphaFoldDB" id="A0A544TKM9"/>
<evidence type="ECO:0000256" key="5">
    <source>
        <dbReference type="ARBA" id="ARBA00022741"/>
    </source>
</evidence>
<evidence type="ECO:0000256" key="9">
    <source>
        <dbReference type="ARBA" id="ARBA00023209"/>
    </source>
</evidence>
<keyword evidence="6 12" id="KW-0418">Kinase</keyword>
<keyword evidence="10" id="KW-1208">Phospholipid metabolism</keyword>
<keyword evidence="9" id="KW-0594">Phospholipid biosynthesis</keyword>
<dbReference type="SMART" id="SM00046">
    <property type="entry name" value="DAGKc"/>
    <property type="match status" value="1"/>
</dbReference>
<evidence type="ECO:0000256" key="1">
    <source>
        <dbReference type="ARBA" id="ARBA00001946"/>
    </source>
</evidence>
<dbReference type="PROSITE" id="PS50146">
    <property type="entry name" value="DAGK"/>
    <property type="match status" value="1"/>
</dbReference>
<comment type="caution">
    <text evidence="12">The sequence shown here is derived from an EMBL/GenBank/DDBJ whole genome shotgun (WGS) entry which is preliminary data.</text>
</comment>
<sequence>MVRKRMNNIIFIVNEHAGNGRAKKIWASWKDKLTFPYTFFMTEYSGHAKEIAKHCAEKSKEEIQIIAIGGDGTIHEIISGVVGFNHVRVGVISAGSGNDFGRTFSSFQTIEQLQDYLIGFNTLEKMDFGQLTTEQDSYGFVNNAGFGFDAKVVYSVNYSRWKKWLNSYGLGKLTYILYVIKELLTFNRFSFSLHTEEDTIKFDDVWFFVVCNQAFFGGGMKISPSSLPNDELIEMTLVNKLPRWKLLFIFGTVFFGKHTKYKEVIQFQAKNFKITMHDRVYGHADGEFSCKTEIDQMYSFSVKSKAWNLARPINKRS</sequence>
<evidence type="ECO:0000256" key="8">
    <source>
        <dbReference type="ARBA" id="ARBA00023098"/>
    </source>
</evidence>
<dbReference type="SUPFAM" id="SSF111331">
    <property type="entry name" value="NAD kinase/diacylglycerol kinase-like"/>
    <property type="match status" value="1"/>
</dbReference>
<dbReference type="EMBL" id="VDGI01000023">
    <property type="protein sequence ID" value="TQR18002.1"/>
    <property type="molecule type" value="Genomic_DNA"/>
</dbReference>
<dbReference type="InterPro" id="IPR001206">
    <property type="entry name" value="Diacylglycerol_kinase_cat_dom"/>
</dbReference>
<keyword evidence="13" id="KW-1185">Reference proteome</keyword>
<evidence type="ECO:0000256" key="3">
    <source>
        <dbReference type="ARBA" id="ARBA00022516"/>
    </source>
</evidence>
<name>A0A544TKM9_9BACI</name>
<evidence type="ECO:0000313" key="12">
    <source>
        <dbReference type="EMBL" id="TQR18002.1"/>
    </source>
</evidence>
<keyword evidence="3" id="KW-0444">Lipid biosynthesis</keyword>
<evidence type="ECO:0000256" key="10">
    <source>
        <dbReference type="ARBA" id="ARBA00023264"/>
    </source>
</evidence>
<protein>
    <submittedName>
        <fullName evidence="12">Diacylglycerol kinase family lipid kinase</fullName>
    </submittedName>
</protein>
<keyword evidence="5" id="KW-0547">Nucleotide-binding</keyword>
<comment type="cofactor">
    <cofactor evidence="1">
        <name>Mg(2+)</name>
        <dbReference type="ChEBI" id="CHEBI:18420"/>
    </cofactor>
</comment>
<proteinExistence type="inferred from homology"/>
<dbReference type="GO" id="GO:0005524">
    <property type="term" value="F:ATP binding"/>
    <property type="evidence" value="ECO:0007669"/>
    <property type="project" value="UniProtKB-KW"/>
</dbReference>
<keyword evidence="4" id="KW-0808">Transferase</keyword>
<reference evidence="12 13" key="1">
    <citation type="submission" date="2019-06" db="EMBL/GenBank/DDBJ databases">
        <title>Psychrobacillus vulpis sp. nov., a new species isolated from feces of a red fox that inhabits in The Tablas de Daimiel Natural Park, Albacete, Spain.</title>
        <authorList>
            <person name="Rodriguez M."/>
            <person name="Reina J.C."/>
            <person name="Bejar V."/>
            <person name="Llamas I."/>
        </authorList>
    </citation>
    <scope>NUCLEOTIDE SEQUENCE [LARGE SCALE GENOMIC DNA]</scope>
    <source>
        <strain evidence="12 13">Z8</strain>
    </source>
</reference>
<dbReference type="InterPro" id="IPR016064">
    <property type="entry name" value="NAD/diacylglycerol_kinase_sf"/>
</dbReference>
<keyword evidence="7" id="KW-0067">ATP-binding</keyword>
<feature type="domain" description="DAGKc" evidence="11">
    <location>
        <begin position="4"/>
        <end position="135"/>
    </location>
</feature>
<dbReference type="GO" id="GO:0008654">
    <property type="term" value="P:phospholipid biosynthetic process"/>
    <property type="evidence" value="ECO:0007669"/>
    <property type="project" value="UniProtKB-KW"/>
</dbReference>
<dbReference type="InterPro" id="IPR050187">
    <property type="entry name" value="Lipid_Phosphate_FormReg"/>
</dbReference>
<dbReference type="OrthoDB" id="9786026at2"/>
<dbReference type="InterPro" id="IPR005218">
    <property type="entry name" value="Diacylglycerol/lipid_kinase"/>
</dbReference>
<organism evidence="12 13">
    <name type="scientific">Psychrobacillus vulpis</name>
    <dbReference type="NCBI Taxonomy" id="2325572"/>
    <lineage>
        <taxon>Bacteria</taxon>
        <taxon>Bacillati</taxon>
        <taxon>Bacillota</taxon>
        <taxon>Bacilli</taxon>
        <taxon>Bacillales</taxon>
        <taxon>Bacillaceae</taxon>
        <taxon>Psychrobacillus</taxon>
    </lineage>
</organism>
<evidence type="ECO:0000256" key="2">
    <source>
        <dbReference type="ARBA" id="ARBA00005983"/>
    </source>
</evidence>
<dbReference type="PANTHER" id="PTHR12358">
    <property type="entry name" value="SPHINGOSINE KINASE"/>
    <property type="match status" value="1"/>
</dbReference>
<evidence type="ECO:0000313" key="13">
    <source>
        <dbReference type="Proteomes" id="UP000316626"/>
    </source>
</evidence>
<dbReference type="InterPro" id="IPR045540">
    <property type="entry name" value="YegS/DAGK_C"/>
</dbReference>
<dbReference type="Pfam" id="PF00781">
    <property type="entry name" value="DAGK_cat"/>
    <property type="match status" value="1"/>
</dbReference>
<dbReference type="GO" id="GO:0016301">
    <property type="term" value="F:kinase activity"/>
    <property type="evidence" value="ECO:0007669"/>
    <property type="project" value="UniProtKB-KW"/>
</dbReference>
<dbReference type="Proteomes" id="UP000316626">
    <property type="component" value="Unassembled WGS sequence"/>
</dbReference>
<evidence type="ECO:0000256" key="4">
    <source>
        <dbReference type="ARBA" id="ARBA00022679"/>
    </source>
</evidence>
<gene>
    <name evidence="12" type="ORF">FG384_16675</name>
</gene>
<accession>A0A544TKM9</accession>
<dbReference type="PANTHER" id="PTHR12358:SF54">
    <property type="entry name" value="SPHINGOSINE KINASE RELATED PROTEIN"/>
    <property type="match status" value="1"/>
</dbReference>
<dbReference type="NCBIfam" id="TIGR00147">
    <property type="entry name" value="YegS/Rv2252/BmrU family lipid kinase"/>
    <property type="match status" value="1"/>
</dbReference>